<sequence>MKKIFLSFVTLTVLVGCNIDRTPYNSKESDVVLGDATGLRSITLGNYALLKGDASGGGFFNNLYRVGEYGGDNIDISGTTTDQFFYYYNYRSIKNNGRSNIIWNNGYKAIVGANRAIIKFAEGKDTETDQLLGENYFLRAYVYFSLVNVFGKPYNQGTSNLGVPLKLSDDVNDLPARATVGAVYDQVVKDLQKAEQLMTVDKGNVYASKEAAQALLSRVYLYMENNDKTIEYADKVINSGKYSLLSTTELPLYSTKTPENNQETIFAFKYNKDGDYTDGWYTIGSMYANIQNVGWGEMYASASYLDLINQNPKDARLKFISPKYADPKTQAVYWVQKGNNASGAITYNYKFQKTFQKNNATYFTMDGVDYQVQTEVAPNKTNYYFVNSGGSKTYVTLDYDMDKRNGYPKFYILKCSLQEGVPQLWSPVVVRLAEIYLNRAEAYAKKGNVGSALVDVNIIRTRAGIPVYTSVAPGMTILDIVLQERRLELAFEAQRKYDVFRNKLNMNREYPGTHLNGDNPFYTVPYTNNRIIEYIPEQQIQIQPNLIQNPD</sequence>
<feature type="domain" description="RagB/SusD" evidence="6">
    <location>
        <begin position="262"/>
        <end position="550"/>
    </location>
</feature>
<dbReference type="InterPro" id="IPR011990">
    <property type="entry name" value="TPR-like_helical_dom_sf"/>
</dbReference>
<evidence type="ECO:0000313" key="9">
    <source>
        <dbReference type="Proteomes" id="UP000190813"/>
    </source>
</evidence>
<accession>A0A1T3MGH2</accession>
<comment type="similarity">
    <text evidence="2">Belongs to the SusD family.</text>
</comment>
<dbReference type="SUPFAM" id="SSF48452">
    <property type="entry name" value="TPR-like"/>
    <property type="match status" value="1"/>
</dbReference>
<proteinExistence type="inferred from homology"/>
<keyword evidence="9" id="KW-1185">Reference proteome</keyword>
<dbReference type="Pfam" id="PF07980">
    <property type="entry name" value="SusD_RagB"/>
    <property type="match status" value="1"/>
</dbReference>
<dbReference type="InterPro" id="IPR012944">
    <property type="entry name" value="SusD_RagB_dom"/>
</dbReference>
<dbReference type="PROSITE" id="PS51257">
    <property type="entry name" value="PROKAR_LIPOPROTEIN"/>
    <property type="match status" value="1"/>
</dbReference>
<dbReference type="Gene3D" id="1.25.40.390">
    <property type="match status" value="2"/>
</dbReference>
<reference evidence="8 9" key="1">
    <citation type="submission" date="2016-06" db="EMBL/GenBank/DDBJ databases">
        <title>Revisiting the taxonomy of the Elizabethkingia Genus based on Whole-Genome Sequencing, Optical Mapping, and MALDI-TOF.</title>
        <authorList>
            <person name="Nicholson A.C."/>
        </authorList>
    </citation>
    <scope>NUCLEOTIDE SEQUENCE [LARGE SCALE GENOMIC DNA]</scope>
    <source>
        <strain evidence="8 9">G4070</strain>
    </source>
</reference>
<comment type="caution">
    <text evidence="8">The sequence shown here is derived from an EMBL/GenBank/DDBJ whole genome shotgun (WGS) entry which is preliminary data.</text>
</comment>
<evidence type="ECO:0000256" key="2">
    <source>
        <dbReference type="ARBA" id="ARBA00006275"/>
    </source>
</evidence>
<evidence type="ECO:0000256" key="5">
    <source>
        <dbReference type="ARBA" id="ARBA00023237"/>
    </source>
</evidence>
<dbReference type="InterPro" id="IPR033985">
    <property type="entry name" value="SusD-like_N"/>
</dbReference>
<gene>
    <name evidence="8" type="ORF">BAZ10_06745</name>
</gene>
<dbReference type="GO" id="GO:0009279">
    <property type="term" value="C:cell outer membrane"/>
    <property type="evidence" value="ECO:0007669"/>
    <property type="project" value="UniProtKB-SubCell"/>
</dbReference>
<dbReference type="RefSeq" id="WP_078772371.1">
    <property type="nucleotide sequence ID" value="NZ_CBCSBR010000003.1"/>
</dbReference>
<keyword evidence="4" id="KW-0472">Membrane</keyword>
<evidence type="ECO:0000313" key="8">
    <source>
        <dbReference type="EMBL" id="OPC63768.1"/>
    </source>
</evidence>
<evidence type="ECO:0000256" key="1">
    <source>
        <dbReference type="ARBA" id="ARBA00004442"/>
    </source>
</evidence>
<protein>
    <submittedName>
        <fullName evidence="8">Carbohydrate-binding protein SusD</fullName>
    </submittedName>
</protein>
<dbReference type="AlphaFoldDB" id="A0A1T3MGH2"/>
<dbReference type="EMBL" id="MAHX01000016">
    <property type="protein sequence ID" value="OPC63768.1"/>
    <property type="molecule type" value="Genomic_DNA"/>
</dbReference>
<keyword evidence="3" id="KW-0732">Signal</keyword>
<comment type="subcellular location">
    <subcellularLocation>
        <location evidence="1">Cell outer membrane</location>
    </subcellularLocation>
</comment>
<organism evidence="8 9">
    <name type="scientific">Elizabethkingia occulta</name>
    <dbReference type="NCBI Taxonomy" id="1867263"/>
    <lineage>
        <taxon>Bacteria</taxon>
        <taxon>Pseudomonadati</taxon>
        <taxon>Bacteroidota</taxon>
        <taxon>Flavobacteriia</taxon>
        <taxon>Flavobacteriales</taxon>
        <taxon>Weeksellaceae</taxon>
        <taxon>Elizabethkingia</taxon>
    </lineage>
</organism>
<evidence type="ECO:0000259" key="7">
    <source>
        <dbReference type="Pfam" id="PF14322"/>
    </source>
</evidence>
<evidence type="ECO:0000259" key="6">
    <source>
        <dbReference type="Pfam" id="PF07980"/>
    </source>
</evidence>
<evidence type="ECO:0000256" key="4">
    <source>
        <dbReference type="ARBA" id="ARBA00023136"/>
    </source>
</evidence>
<keyword evidence="5" id="KW-0998">Cell outer membrane</keyword>
<dbReference type="Pfam" id="PF14322">
    <property type="entry name" value="SusD-like_3"/>
    <property type="match status" value="1"/>
</dbReference>
<evidence type="ECO:0000256" key="3">
    <source>
        <dbReference type="ARBA" id="ARBA00022729"/>
    </source>
</evidence>
<dbReference type="Proteomes" id="UP000190813">
    <property type="component" value="Unassembled WGS sequence"/>
</dbReference>
<feature type="domain" description="SusD-like N-terminal" evidence="7">
    <location>
        <begin position="95"/>
        <end position="221"/>
    </location>
</feature>
<name>A0A1T3MGH2_9FLAO</name>